<dbReference type="PROSITE" id="PS50893">
    <property type="entry name" value="ABC_TRANSPORTER_2"/>
    <property type="match status" value="1"/>
</dbReference>
<evidence type="ECO:0000313" key="9">
    <source>
        <dbReference type="EMBL" id="MEA9355663.1"/>
    </source>
</evidence>
<dbReference type="PANTHER" id="PTHR43166">
    <property type="entry name" value="AMINO ACID IMPORT ATP-BINDING PROTEIN"/>
    <property type="match status" value="1"/>
</dbReference>
<keyword evidence="10" id="KW-1185">Reference proteome</keyword>
<evidence type="ECO:0000256" key="1">
    <source>
        <dbReference type="ARBA" id="ARBA00022448"/>
    </source>
</evidence>
<evidence type="ECO:0000256" key="3">
    <source>
        <dbReference type="ARBA" id="ARBA00022741"/>
    </source>
</evidence>
<evidence type="ECO:0000256" key="2">
    <source>
        <dbReference type="ARBA" id="ARBA00022475"/>
    </source>
</evidence>
<organism evidence="9 10">
    <name type="scientific">Bacteriovorax antarcticus</name>
    <dbReference type="NCBI Taxonomy" id="3088717"/>
    <lineage>
        <taxon>Bacteria</taxon>
        <taxon>Pseudomonadati</taxon>
        <taxon>Bdellovibrionota</taxon>
        <taxon>Bacteriovoracia</taxon>
        <taxon>Bacteriovoracales</taxon>
        <taxon>Bacteriovoracaceae</taxon>
        <taxon>Bacteriovorax</taxon>
    </lineage>
</organism>
<evidence type="ECO:0000256" key="5">
    <source>
        <dbReference type="ARBA" id="ARBA00022967"/>
    </source>
</evidence>
<keyword evidence="1" id="KW-0813">Transport</keyword>
<protein>
    <submittedName>
        <fullName evidence="9">ATP-binding cassette domain-containing protein</fullName>
    </submittedName>
</protein>
<keyword evidence="2" id="KW-1003">Cell membrane</keyword>
<name>A0ABU5VRH5_9BACT</name>
<keyword evidence="4 9" id="KW-0067">ATP-binding</keyword>
<dbReference type="RefSeq" id="WP_323575284.1">
    <property type="nucleotide sequence ID" value="NZ_JAYGJQ010000001.1"/>
</dbReference>
<feature type="domain" description="ABC transporter" evidence="8">
    <location>
        <begin position="2"/>
        <end position="241"/>
    </location>
</feature>
<evidence type="ECO:0000259" key="8">
    <source>
        <dbReference type="PROSITE" id="PS50893"/>
    </source>
</evidence>
<dbReference type="SUPFAM" id="SSF52540">
    <property type="entry name" value="P-loop containing nucleoside triphosphate hydrolases"/>
    <property type="match status" value="1"/>
</dbReference>
<evidence type="ECO:0000256" key="4">
    <source>
        <dbReference type="ARBA" id="ARBA00022840"/>
    </source>
</evidence>
<dbReference type="GO" id="GO:0005524">
    <property type="term" value="F:ATP binding"/>
    <property type="evidence" value="ECO:0007669"/>
    <property type="project" value="UniProtKB-KW"/>
</dbReference>
<dbReference type="SMART" id="SM00382">
    <property type="entry name" value="AAA"/>
    <property type="match status" value="1"/>
</dbReference>
<keyword evidence="5" id="KW-1278">Translocase</keyword>
<dbReference type="InterPro" id="IPR017871">
    <property type="entry name" value="ABC_transporter-like_CS"/>
</dbReference>
<comment type="caution">
    <text evidence="9">The sequence shown here is derived from an EMBL/GenBank/DDBJ whole genome shotgun (WGS) entry which is preliminary data.</text>
</comment>
<evidence type="ECO:0000256" key="7">
    <source>
        <dbReference type="ARBA" id="ARBA00023136"/>
    </source>
</evidence>
<dbReference type="InterPro" id="IPR003439">
    <property type="entry name" value="ABC_transporter-like_ATP-bd"/>
</dbReference>
<dbReference type="PANTHER" id="PTHR43166:SF30">
    <property type="entry name" value="METHIONINE IMPORT ATP-BINDING PROTEIN METN"/>
    <property type="match status" value="1"/>
</dbReference>
<dbReference type="Proteomes" id="UP001302274">
    <property type="component" value="Unassembled WGS sequence"/>
</dbReference>
<dbReference type="PROSITE" id="PS00211">
    <property type="entry name" value="ABC_TRANSPORTER_1"/>
    <property type="match status" value="1"/>
</dbReference>
<evidence type="ECO:0000256" key="6">
    <source>
        <dbReference type="ARBA" id="ARBA00022970"/>
    </source>
</evidence>
<proteinExistence type="predicted"/>
<dbReference type="Gene3D" id="3.40.50.300">
    <property type="entry name" value="P-loop containing nucleotide triphosphate hydrolases"/>
    <property type="match status" value="1"/>
</dbReference>
<dbReference type="Pfam" id="PF00005">
    <property type="entry name" value="ABC_tran"/>
    <property type="match status" value="1"/>
</dbReference>
<evidence type="ECO:0000313" key="10">
    <source>
        <dbReference type="Proteomes" id="UP001302274"/>
    </source>
</evidence>
<gene>
    <name evidence="9" type="ORF">SHI21_05610</name>
</gene>
<keyword evidence="3" id="KW-0547">Nucleotide-binding</keyword>
<dbReference type="InterPro" id="IPR050086">
    <property type="entry name" value="MetN_ABC_transporter-like"/>
</dbReference>
<dbReference type="InterPro" id="IPR003593">
    <property type="entry name" value="AAA+_ATPase"/>
</dbReference>
<sequence>MIVVESISKTYYAKNAETLALQNISFKVQEGEVYGLIGLSGAGKSTALRTINFLEVPDSGHIYFQGDDLVLKNKSEMRLVRQKMGMIFQHFNLLANKTVADNVALPLEIAGWNKADIKKRVIECLELVQLSNKKDAYPANLSGGQKQRVAIARAIANHPKLLLADEPTSALDPLTKGEIIDCLLDLNKKLNLTIIIATHEMKVVRKICNRVSIFKDGKIHETLDVHNGELNPTTEYGQALVREL</sequence>
<reference evidence="9 10" key="1">
    <citation type="submission" date="2023-11" db="EMBL/GenBank/DDBJ databases">
        <title>A Novel Polar Bacteriovorax (B. antarcticus) Isolated from the Biocrust in Antarctica.</title>
        <authorList>
            <person name="Mun W."/>
            <person name="Choi S.Y."/>
            <person name="Mitchell R.J."/>
        </authorList>
    </citation>
    <scope>NUCLEOTIDE SEQUENCE [LARGE SCALE GENOMIC DNA]</scope>
    <source>
        <strain evidence="9 10">PP10</strain>
    </source>
</reference>
<accession>A0ABU5VRH5</accession>
<dbReference type="InterPro" id="IPR027417">
    <property type="entry name" value="P-loop_NTPase"/>
</dbReference>
<keyword evidence="6" id="KW-0029">Amino-acid transport</keyword>
<keyword evidence="7" id="KW-0472">Membrane</keyword>
<dbReference type="EMBL" id="JAYGJQ010000001">
    <property type="protein sequence ID" value="MEA9355663.1"/>
    <property type="molecule type" value="Genomic_DNA"/>
</dbReference>